<dbReference type="PANTHER" id="PTHR43794">
    <property type="entry name" value="AMINOHYDROLASE SSNA-RELATED"/>
    <property type="match status" value="1"/>
</dbReference>
<sequence>MALKIRFRALLTLCGDPIENGELIIDEGKIVEISTLFVNGKNGDALDLSDCLLMPGFVNAHCHLSLTALEKKFSPSPSFEDWIRALISLNAVLDDESRIQGICAGAKEMKRSGVTALGDYVAEPGLLKVIGGLGFRSVLFLETIGFHSEKAQVLCKKVEDVLKNESLSPLNLLGLAPHAPYSVSPDLFRYLGQLAQKYHCPLSCHVAEIQDEVRFLDGGDDSLEELLKERSAWDSQWKPPGKTPVQYLDSLDLLDRLIAIHC</sequence>
<name>A0A382JIH5_9ZZZZ</name>
<organism evidence="3">
    <name type="scientific">marine metagenome</name>
    <dbReference type="NCBI Taxonomy" id="408172"/>
    <lineage>
        <taxon>unclassified sequences</taxon>
        <taxon>metagenomes</taxon>
        <taxon>ecological metagenomes</taxon>
    </lineage>
</organism>
<dbReference type="SUPFAM" id="SSF51338">
    <property type="entry name" value="Composite domain of metallo-dependent hydrolases"/>
    <property type="match status" value="1"/>
</dbReference>
<dbReference type="PANTHER" id="PTHR43794:SF11">
    <property type="entry name" value="AMIDOHYDROLASE-RELATED DOMAIN-CONTAINING PROTEIN"/>
    <property type="match status" value="1"/>
</dbReference>
<accession>A0A382JIH5</accession>
<dbReference type="InterPro" id="IPR050287">
    <property type="entry name" value="MTA/SAH_deaminase"/>
</dbReference>
<dbReference type="InterPro" id="IPR011059">
    <property type="entry name" value="Metal-dep_hydrolase_composite"/>
</dbReference>
<dbReference type="Gene3D" id="2.30.40.10">
    <property type="entry name" value="Urease, subunit C, domain 1"/>
    <property type="match status" value="1"/>
</dbReference>
<dbReference type="Gene3D" id="3.20.20.140">
    <property type="entry name" value="Metal-dependent hydrolases"/>
    <property type="match status" value="1"/>
</dbReference>
<feature type="domain" description="Amidohydrolase-related" evidence="2">
    <location>
        <begin position="53"/>
        <end position="225"/>
    </location>
</feature>
<evidence type="ECO:0000259" key="2">
    <source>
        <dbReference type="Pfam" id="PF01979"/>
    </source>
</evidence>
<dbReference type="InterPro" id="IPR032466">
    <property type="entry name" value="Metal_Hydrolase"/>
</dbReference>
<gene>
    <name evidence="3" type="ORF">METZ01_LOCUS264500</name>
</gene>
<evidence type="ECO:0000313" key="3">
    <source>
        <dbReference type="EMBL" id="SVC11646.1"/>
    </source>
</evidence>
<protein>
    <recommendedName>
        <fullName evidence="2">Amidohydrolase-related domain-containing protein</fullName>
    </recommendedName>
</protein>
<evidence type="ECO:0000256" key="1">
    <source>
        <dbReference type="ARBA" id="ARBA00022801"/>
    </source>
</evidence>
<dbReference type="AlphaFoldDB" id="A0A382JIH5"/>
<dbReference type="EMBL" id="UINC01074446">
    <property type="protein sequence ID" value="SVC11646.1"/>
    <property type="molecule type" value="Genomic_DNA"/>
</dbReference>
<keyword evidence="1" id="KW-0378">Hydrolase</keyword>
<dbReference type="InterPro" id="IPR006680">
    <property type="entry name" value="Amidohydro-rel"/>
</dbReference>
<dbReference type="SUPFAM" id="SSF51556">
    <property type="entry name" value="Metallo-dependent hydrolases"/>
    <property type="match status" value="1"/>
</dbReference>
<dbReference type="GO" id="GO:0016810">
    <property type="term" value="F:hydrolase activity, acting on carbon-nitrogen (but not peptide) bonds"/>
    <property type="evidence" value="ECO:0007669"/>
    <property type="project" value="InterPro"/>
</dbReference>
<feature type="non-terminal residue" evidence="3">
    <location>
        <position position="262"/>
    </location>
</feature>
<proteinExistence type="predicted"/>
<dbReference type="Pfam" id="PF01979">
    <property type="entry name" value="Amidohydro_1"/>
    <property type="match status" value="1"/>
</dbReference>
<reference evidence="3" key="1">
    <citation type="submission" date="2018-05" db="EMBL/GenBank/DDBJ databases">
        <authorList>
            <person name="Lanie J.A."/>
            <person name="Ng W.-L."/>
            <person name="Kazmierczak K.M."/>
            <person name="Andrzejewski T.M."/>
            <person name="Davidsen T.M."/>
            <person name="Wayne K.J."/>
            <person name="Tettelin H."/>
            <person name="Glass J.I."/>
            <person name="Rusch D."/>
            <person name="Podicherti R."/>
            <person name="Tsui H.-C.T."/>
            <person name="Winkler M.E."/>
        </authorList>
    </citation>
    <scope>NUCLEOTIDE SEQUENCE</scope>
</reference>